<evidence type="ECO:0000313" key="1">
    <source>
        <dbReference type="EMBL" id="ORV45790.1"/>
    </source>
</evidence>
<dbReference type="InterPro" id="IPR016169">
    <property type="entry name" value="FAD-bd_PCMH_sub2"/>
</dbReference>
<sequence length="67" mass="7014">MGVALEQFAGAVANHGDVTVIDGQMPARFGGETMKDVAGYDTKRLYISGHGAFGALTSLIFKVTVKP</sequence>
<proteinExistence type="predicted"/>
<gene>
    <name evidence="1" type="ORF">AWC02_12855</name>
</gene>
<name>A0A1X1TML1_9MYCO</name>
<dbReference type="AlphaFoldDB" id="A0A1X1TML1"/>
<dbReference type="Proteomes" id="UP000193465">
    <property type="component" value="Unassembled WGS sequence"/>
</dbReference>
<dbReference type="EMBL" id="LQOT01000041">
    <property type="protein sequence ID" value="ORV45790.1"/>
    <property type="molecule type" value="Genomic_DNA"/>
</dbReference>
<reference evidence="1 2" key="1">
    <citation type="submission" date="2016-01" db="EMBL/GenBank/DDBJ databases">
        <title>The new phylogeny of the genus Mycobacterium.</title>
        <authorList>
            <person name="Tarcisio F."/>
            <person name="Conor M."/>
            <person name="Antonella G."/>
            <person name="Elisabetta G."/>
            <person name="Giulia F.S."/>
            <person name="Sara T."/>
            <person name="Anna F."/>
            <person name="Clotilde B."/>
            <person name="Roberto B."/>
            <person name="Veronica D.S."/>
            <person name="Fabio R."/>
            <person name="Monica P."/>
            <person name="Olivier J."/>
            <person name="Enrico T."/>
            <person name="Nicola S."/>
        </authorList>
    </citation>
    <scope>NUCLEOTIDE SEQUENCE [LARGE SCALE GENOMIC DNA]</scope>
    <source>
        <strain evidence="1 2">ATCC 27353</strain>
    </source>
</reference>
<dbReference type="RefSeq" id="WP_085129114.1">
    <property type="nucleotide sequence ID" value="NZ_LQOT01000041.1"/>
</dbReference>
<accession>A0A1X1TML1</accession>
<organism evidence="1 2">
    <name type="scientific">Mycolicibacter engbaekii</name>
    <dbReference type="NCBI Taxonomy" id="188915"/>
    <lineage>
        <taxon>Bacteria</taxon>
        <taxon>Bacillati</taxon>
        <taxon>Actinomycetota</taxon>
        <taxon>Actinomycetes</taxon>
        <taxon>Mycobacteriales</taxon>
        <taxon>Mycobacteriaceae</taxon>
        <taxon>Mycolicibacter</taxon>
    </lineage>
</organism>
<keyword evidence="2" id="KW-1185">Reference proteome</keyword>
<dbReference type="STRING" id="188915.AWC02_12855"/>
<protein>
    <submittedName>
        <fullName evidence="1">Uncharacterized protein</fullName>
    </submittedName>
</protein>
<evidence type="ECO:0000313" key="2">
    <source>
        <dbReference type="Proteomes" id="UP000193465"/>
    </source>
</evidence>
<comment type="caution">
    <text evidence="1">The sequence shown here is derived from an EMBL/GenBank/DDBJ whole genome shotgun (WGS) entry which is preliminary data.</text>
</comment>
<dbReference type="Gene3D" id="3.30.465.10">
    <property type="match status" value="1"/>
</dbReference>